<comment type="caution">
    <text evidence="7">The sequence shown here is derived from an EMBL/GenBank/DDBJ whole genome shotgun (WGS) entry which is preliminary data.</text>
</comment>
<dbReference type="PANTHER" id="PTHR43153:SF1">
    <property type="entry name" value="ELECTRON TRANSFER FLAVOPROTEIN SUBUNIT ALPHA, MITOCHONDRIAL"/>
    <property type="match status" value="1"/>
</dbReference>
<gene>
    <name evidence="7" type="ORF">GCM10009838_81000</name>
</gene>
<proteinExistence type="inferred from homology"/>
<dbReference type="InterPro" id="IPR014729">
    <property type="entry name" value="Rossmann-like_a/b/a_fold"/>
</dbReference>
<evidence type="ECO:0000256" key="4">
    <source>
        <dbReference type="ARBA" id="ARBA00025649"/>
    </source>
</evidence>
<sequence length="349" mass="35907">MAKVLALVDRDARDGSVRRSACALLTLARRLGEPVAVVGGDRPDDDAIKTLARFGATEIWCLADSPAAPAKPATPVTPVTPAVPATPTTPTAPARASDADLLHHLADRLDPAAILIPATYHGQETAARLAVRLDAGIITNAIDVLPGTDGEPVAIQRCLADSYLVESSVVRGVPVITVRPEAAVPEPHQAEPVVHTAAVEPSPIPAPRITATPEPPRDRPPLDRADIVVAGGRGIGSRAAFAVLAEVADELGAAVAGSHTAADLGWVPREACVGLTGKTVHPRLYLACGLSGSVRHRAGMQGAKTVVVIGDDPAAPIFKLADLGVVGDAQTILPALLAEIRARKANDVP</sequence>
<name>A0ABP5ERB5_9ACTN</name>
<comment type="similarity">
    <text evidence="2">Belongs to the ETF alpha-subunit/FixB family.</text>
</comment>
<comment type="function">
    <text evidence="4">The electron transfer flavoprotein serves as a specific electron acceptor for other dehydrogenases. It transfers the electrons to the main respiratory chain via ETF-ubiquinone oxidoreductase (ETF dehydrogenase).</text>
</comment>
<dbReference type="InterPro" id="IPR029035">
    <property type="entry name" value="DHS-like_NAD/FAD-binding_dom"/>
</dbReference>
<evidence type="ECO:0000256" key="1">
    <source>
        <dbReference type="ARBA" id="ARBA00001974"/>
    </source>
</evidence>
<dbReference type="Pfam" id="PF00766">
    <property type="entry name" value="ETF_alpha"/>
    <property type="match status" value="1"/>
</dbReference>
<dbReference type="EMBL" id="BAAAQM010000075">
    <property type="protein sequence ID" value="GAA2002780.1"/>
    <property type="molecule type" value="Genomic_DNA"/>
</dbReference>
<dbReference type="PANTHER" id="PTHR43153">
    <property type="entry name" value="ELECTRON TRANSFER FLAVOPROTEIN ALPHA"/>
    <property type="match status" value="1"/>
</dbReference>
<dbReference type="SUPFAM" id="SSF52402">
    <property type="entry name" value="Adenine nucleotide alpha hydrolases-like"/>
    <property type="match status" value="1"/>
</dbReference>
<organism evidence="7 8">
    <name type="scientific">Catenulispora subtropica</name>
    <dbReference type="NCBI Taxonomy" id="450798"/>
    <lineage>
        <taxon>Bacteria</taxon>
        <taxon>Bacillati</taxon>
        <taxon>Actinomycetota</taxon>
        <taxon>Actinomycetes</taxon>
        <taxon>Catenulisporales</taxon>
        <taxon>Catenulisporaceae</taxon>
        <taxon>Catenulispora</taxon>
    </lineage>
</organism>
<dbReference type="Gene3D" id="3.40.50.1220">
    <property type="entry name" value="TPP-binding domain"/>
    <property type="match status" value="1"/>
</dbReference>
<evidence type="ECO:0000259" key="6">
    <source>
        <dbReference type="SMART" id="SM00893"/>
    </source>
</evidence>
<dbReference type="SUPFAM" id="SSF52467">
    <property type="entry name" value="DHS-like NAD/FAD-binding domain"/>
    <property type="match status" value="1"/>
</dbReference>
<dbReference type="SMART" id="SM00893">
    <property type="entry name" value="ETF"/>
    <property type="match status" value="1"/>
</dbReference>
<dbReference type="RefSeq" id="WP_344662525.1">
    <property type="nucleotide sequence ID" value="NZ_BAAAQM010000075.1"/>
</dbReference>
<feature type="domain" description="Electron transfer flavoprotein alpha/beta-subunit N-terminal" evidence="6">
    <location>
        <begin position="5"/>
        <end position="213"/>
    </location>
</feature>
<feature type="region of interest" description="Disordered" evidence="5">
    <location>
        <begin position="69"/>
        <end position="94"/>
    </location>
</feature>
<dbReference type="Gene3D" id="3.40.50.620">
    <property type="entry name" value="HUPs"/>
    <property type="match status" value="1"/>
</dbReference>
<evidence type="ECO:0000313" key="7">
    <source>
        <dbReference type="EMBL" id="GAA2002780.1"/>
    </source>
</evidence>
<feature type="region of interest" description="Disordered" evidence="5">
    <location>
        <begin position="202"/>
        <end position="222"/>
    </location>
</feature>
<dbReference type="InterPro" id="IPR014731">
    <property type="entry name" value="ETF_asu_C"/>
</dbReference>
<dbReference type="InterPro" id="IPR014730">
    <property type="entry name" value="ETF_a/b_N"/>
</dbReference>
<dbReference type="Proteomes" id="UP001499854">
    <property type="component" value="Unassembled WGS sequence"/>
</dbReference>
<reference evidence="8" key="1">
    <citation type="journal article" date="2019" name="Int. J. Syst. Evol. Microbiol.">
        <title>The Global Catalogue of Microorganisms (GCM) 10K type strain sequencing project: providing services to taxonomists for standard genome sequencing and annotation.</title>
        <authorList>
            <consortium name="The Broad Institute Genomics Platform"/>
            <consortium name="The Broad Institute Genome Sequencing Center for Infectious Disease"/>
            <person name="Wu L."/>
            <person name="Ma J."/>
        </authorList>
    </citation>
    <scope>NUCLEOTIDE SEQUENCE [LARGE SCALE GENOMIC DNA]</scope>
    <source>
        <strain evidence="8">JCM 16013</strain>
    </source>
</reference>
<comment type="subunit">
    <text evidence="3">Heterodimer of an alpha and a beta subunit.</text>
</comment>
<dbReference type="Pfam" id="PF01012">
    <property type="entry name" value="ETF"/>
    <property type="match status" value="1"/>
</dbReference>
<keyword evidence="8" id="KW-1185">Reference proteome</keyword>
<evidence type="ECO:0000256" key="2">
    <source>
        <dbReference type="ARBA" id="ARBA00005817"/>
    </source>
</evidence>
<accession>A0ABP5ERB5</accession>
<comment type="cofactor">
    <cofactor evidence="1">
        <name>FAD</name>
        <dbReference type="ChEBI" id="CHEBI:57692"/>
    </cofactor>
</comment>
<evidence type="ECO:0000256" key="3">
    <source>
        <dbReference type="ARBA" id="ARBA00011355"/>
    </source>
</evidence>
<protein>
    <submittedName>
        <fullName evidence="7">Electron transfer flavoprotein subunit alpha/FixB family protein</fullName>
    </submittedName>
</protein>
<evidence type="ECO:0000313" key="8">
    <source>
        <dbReference type="Proteomes" id="UP001499854"/>
    </source>
</evidence>
<evidence type="ECO:0000256" key="5">
    <source>
        <dbReference type="SAM" id="MobiDB-lite"/>
    </source>
</evidence>
<dbReference type="InterPro" id="IPR001308">
    <property type="entry name" value="ETF_a/FixB"/>
</dbReference>